<dbReference type="EMBL" id="RKQG01000001">
    <property type="protein sequence ID" value="RPE35037.1"/>
    <property type="molecule type" value="Genomic_DNA"/>
</dbReference>
<sequence length="201" mass="19147">MRGSTVVTVASAAPVLTGGPARFGGPGPAVAVVAPGLGAAVKLALPGVAGGVLTDRPEWWAVGGAAVLVALGAGAAALGRRHGRRPGAGTVLAASGGAVLGLGVLSPWLAGAFFVGVLPGLVLVRLFVRAAALAGPFDLRVPVRTAGQAVLLLAAVELTVLGTAGQLAAAGRLPVGGFAAAAGWAALAVDALRAPGGSRVS</sequence>
<feature type="transmembrane region" description="Helical" evidence="1">
    <location>
        <begin position="59"/>
        <end position="79"/>
    </location>
</feature>
<keyword evidence="1" id="KW-0812">Transmembrane</keyword>
<organism evidence="2 3">
    <name type="scientific">Kitasatospora cineracea</name>
    <dbReference type="NCBI Taxonomy" id="88074"/>
    <lineage>
        <taxon>Bacteria</taxon>
        <taxon>Bacillati</taxon>
        <taxon>Actinomycetota</taxon>
        <taxon>Actinomycetes</taxon>
        <taxon>Kitasatosporales</taxon>
        <taxon>Streptomycetaceae</taxon>
        <taxon>Kitasatospora</taxon>
    </lineage>
</organism>
<keyword evidence="1" id="KW-1133">Transmembrane helix</keyword>
<reference evidence="2 3" key="1">
    <citation type="submission" date="2018-11" db="EMBL/GenBank/DDBJ databases">
        <title>Sequencing the genomes of 1000 actinobacteria strains.</title>
        <authorList>
            <person name="Klenk H.-P."/>
        </authorList>
    </citation>
    <scope>NUCLEOTIDE SEQUENCE [LARGE SCALE GENOMIC DNA]</scope>
    <source>
        <strain evidence="2 3">DSM 44781</strain>
    </source>
</reference>
<feature type="transmembrane region" description="Helical" evidence="1">
    <location>
        <begin position="149"/>
        <end position="169"/>
    </location>
</feature>
<gene>
    <name evidence="2" type="ORF">EDD38_3383</name>
</gene>
<dbReference type="AlphaFoldDB" id="A0A3N4S347"/>
<dbReference type="Proteomes" id="UP000266906">
    <property type="component" value="Unassembled WGS sequence"/>
</dbReference>
<proteinExistence type="predicted"/>
<evidence type="ECO:0000313" key="2">
    <source>
        <dbReference type="EMBL" id="RPE35037.1"/>
    </source>
</evidence>
<feature type="transmembrane region" description="Helical" evidence="1">
    <location>
        <begin position="111"/>
        <end position="128"/>
    </location>
</feature>
<keyword evidence="3" id="KW-1185">Reference proteome</keyword>
<name>A0A3N4S347_9ACTN</name>
<evidence type="ECO:0000256" key="1">
    <source>
        <dbReference type="SAM" id="Phobius"/>
    </source>
</evidence>
<keyword evidence="1" id="KW-0472">Membrane</keyword>
<comment type="caution">
    <text evidence="2">The sequence shown here is derived from an EMBL/GenBank/DDBJ whole genome shotgun (WGS) entry which is preliminary data.</text>
</comment>
<evidence type="ECO:0000313" key="3">
    <source>
        <dbReference type="Proteomes" id="UP000266906"/>
    </source>
</evidence>
<accession>A0A3N4S347</accession>
<protein>
    <submittedName>
        <fullName evidence="2">Uncharacterized protein</fullName>
    </submittedName>
</protein>